<organism evidence="2 3">
    <name type="scientific">Natronococcus pandeyae</name>
    <dbReference type="NCBI Taxonomy" id="2055836"/>
    <lineage>
        <taxon>Archaea</taxon>
        <taxon>Methanobacteriati</taxon>
        <taxon>Methanobacteriota</taxon>
        <taxon>Stenosarchaea group</taxon>
        <taxon>Halobacteria</taxon>
        <taxon>Halobacteriales</taxon>
        <taxon>Natrialbaceae</taxon>
        <taxon>Natronococcus</taxon>
    </lineage>
</organism>
<dbReference type="OrthoDB" id="183049at2157"/>
<evidence type="ECO:0000313" key="3">
    <source>
        <dbReference type="Proteomes" id="UP000766904"/>
    </source>
</evidence>
<comment type="caution">
    <text evidence="2">The sequence shown here is derived from an EMBL/GenBank/DDBJ whole genome shotgun (WGS) entry which is preliminary data.</text>
</comment>
<dbReference type="SUPFAM" id="SSF52317">
    <property type="entry name" value="Class I glutamine amidotransferase-like"/>
    <property type="match status" value="1"/>
</dbReference>
<evidence type="ECO:0000313" key="2">
    <source>
        <dbReference type="EMBL" id="TYL36078.1"/>
    </source>
</evidence>
<dbReference type="Gene3D" id="3.40.50.880">
    <property type="match status" value="1"/>
</dbReference>
<feature type="compositionally biased region" description="Basic and acidic residues" evidence="1">
    <location>
        <begin position="520"/>
        <end position="530"/>
    </location>
</feature>
<accession>A0A8J8Q0C8</accession>
<name>A0A8J8Q0C8_9EURY</name>
<dbReference type="AlphaFoldDB" id="A0A8J8Q0C8"/>
<dbReference type="InterPro" id="IPR029062">
    <property type="entry name" value="Class_I_gatase-like"/>
</dbReference>
<feature type="compositionally biased region" description="Acidic residues" evidence="1">
    <location>
        <begin position="541"/>
        <end position="550"/>
    </location>
</feature>
<evidence type="ECO:0000256" key="1">
    <source>
        <dbReference type="SAM" id="MobiDB-lite"/>
    </source>
</evidence>
<dbReference type="EMBL" id="PHNJ01000023">
    <property type="protein sequence ID" value="TYL36078.1"/>
    <property type="molecule type" value="Genomic_DNA"/>
</dbReference>
<gene>
    <name evidence="2" type="ORF">CV102_24375</name>
</gene>
<protein>
    <submittedName>
        <fullName evidence="2">Uncharacterized protein</fullName>
    </submittedName>
</protein>
<dbReference type="CDD" id="cd03143">
    <property type="entry name" value="A4_beta-galactosidase_middle_domain"/>
    <property type="match status" value="1"/>
</dbReference>
<feature type="compositionally biased region" description="Low complexity" evidence="1">
    <location>
        <begin position="482"/>
        <end position="491"/>
    </location>
</feature>
<dbReference type="RefSeq" id="WP_148860582.1">
    <property type="nucleotide sequence ID" value="NZ_PHNJ01000023.1"/>
</dbReference>
<keyword evidence="3" id="KW-1185">Reference proteome</keyword>
<sequence length="770" mass="85330">MSNNNISSQNPPEQLEPAEVAYDQGADGLTVQNETPAEALVIKDCQPWNTTANETVLTEMGVEYDLIPSSAVSDSDLNSYSVVLVPSTQDQSYYDALAEAKADIEAFVDSGGTLVAHVTDNGWPCTTQWDESFLPADVTKENTFANSLEITENHPITEPFSQDTLQSWGSSTHGYLTNLPENATTFVTFDGDGSRPTYAEYSYGNGTVLATMQTLEWPYTGSVSSRPEDPKDLLRTELEYALGETGVTAKATLLHYINGENENVTEGGDPLHSAQMQIFRDEFEFDVKVPGIPRLPDTIPLPVAPVIDSWQKGDMLMEPADDLVTATTPEEDKYTDEFPGEPFNKFRFKNEVEISFESEDGSQINEDSLEIWFNEQGSSGEKIKYKGERESETVLVKDDINNIPVDDWFGTFRDRGARVDRDFSVDTVEIDGTEGVRVSTVTAGYAGFAHDIAGRAARNPIDFIATIFSWYEAIDDSLPGLPDSPDDVFSPPDRPDWLEAPDLSWDSLPDSPERDDVDDILDRVPERPGWDDVPDAPDTPDAPECEDIPGVDDCPSSPFALDAATATTDGGLDAQTLHDTDIDIDLSPEEIIDLIEPYLPEQIHVLSDLISVVPNIYSFYEFTVLADGRRFIRIWDGSRFPSIGAYVDGVRRHTGVVPYEPKQLFSARMIGFFLMASTGITPYTGVDSKEKYLKWVEAQKIADDSEDAVRDGFDEFVDQIEDLVDIFPRLEMDLDDVIADTPWRTSGYDASGEPIEDAAQYLDDDIPNPF</sequence>
<proteinExistence type="predicted"/>
<dbReference type="Proteomes" id="UP000766904">
    <property type="component" value="Unassembled WGS sequence"/>
</dbReference>
<reference evidence="2" key="1">
    <citation type="submission" date="2017-11" db="EMBL/GenBank/DDBJ databases">
        <authorList>
            <person name="Kajale S.C."/>
            <person name="Sharma A."/>
        </authorList>
    </citation>
    <scope>NUCLEOTIDE SEQUENCE</scope>
    <source>
        <strain evidence="2">LS1_42</strain>
    </source>
</reference>
<feature type="region of interest" description="Disordered" evidence="1">
    <location>
        <begin position="482"/>
        <end position="562"/>
    </location>
</feature>